<sequence length="334" mass="36590">MGATARWPLAIVLADGLTNTVGVNGRDLLDRHMGSQLSRIWVDYEPFSRSGTVETTDVYPYFFGLDPSHNPGRAGLELILNGDLHMYCDHFMAVRTSADGYEVRKLAEASRVHVSPSKFSADGRSWLVCAEARGQRDRFSVSAASTLPDYRASHAVSPVQGWRLSAASQNSNRYFLLGWCHGALLSAFAMCDISQRPGASSGRRLDAPSATRTDREKELGDYLHRRGFGSRTLLLYLKDSAWAARRGEDKIESTRFTSQVLKLILRHAEGGPVVVISDHNSEIGRDETLAGATSCGVYAEDPRALLEVGCAIDRFGSRPLLQSDLVAILATAWA</sequence>
<dbReference type="Proteomes" id="UP000570517">
    <property type="component" value="Unassembled WGS sequence"/>
</dbReference>
<evidence type="ECO:0000313" key="2">
    <source>
        <dbReference type="Proteomes" id="UP000570517"/>
    </source>
</evidence>
<accession>A0A850PNA9</accession>
<name>A0A850PNA9_9MYCO</name>
<comment type="caution">
    <text evidence="1">The sequence shown here is derived from an EMBL/GenBank/DDBJ whole genome shotgun (WGS) entry which is preliminary data.</text>
</comment>
<proteinExistence type="predicted"/>
<dbReference type="AlphaFoldDB" id="A0A850PNA9"/>
<dbReference type="EMBL" id="JABFYL010000012">
    <property type="protein sequence ID" value="NVN49166.1"/>
    <property type="molecule type" value="Genomic_DNA"/>
</dbReference>
<gene>
    <name evidence="1" type="ORF">HLY00_2050</name>
</gene>
<keyword evidence="2" id="KW-1185">Reference proteome</keyword>
<evidence type="ECO:0000313" key="1">
    <source>
        <dbReference type="EMBL" id="NVN49166.1"/>
    </source>
</evidence>
<organism evidence="1 2">
    <name type="scientific">Mycolicibacterium hippocampi</name>
    <dbReference type="NCBI Taxonomy" id="659824"/>
    <lineage>
        <taxon>Bacteria</taxon>
        <taxon>Bacillati</taxon>
        <taxon>Actinomycetota</taxon>
        <taxon>Actinomycetes</taxon>
        <taxon>Mycobacteriales</taxon>
        <taxon>Mycobacteriaceae</taxon>
        <taxon>Mycolicibacterium</taxon>
    </lineage>
</organism>
<reference evidence="1 2" key="1">
    <citation type="submission" date="2020-05" db="EMBL/GenBank/DDBJ databases">
        <title>Draft genome sequence of Mycobacterium hippocampi DL, isolated from European seabass, Dicentrarchus labrax, reared in fish farms.</title>
        <authorList>
            <person name="Stathopoulou P."/>
            <person name="Asimakis E."/>
            <person name="Tzokas K."/>
            <person name="Batargias C."/>
            <person name="Tsiamis G."/>
        </authorList>
    </citation>
    <scope>NUCLEOTIDE SEQUENCE [LARGE SCALE GENOMIC DNA]</scope>
    <source>
        <strain evidence="1 2">DL</strain>
    </source>
</reference>
<protein>
    <submittedName>
        <fullName evidence="1">Uncharacterized protein</fullName>
    </submittedName>
</protein>